<dbReference type="AlphaFoldDB" id="A0A0J6CZP2"/>
<dbReference type="EMBL" id="LELK01000001">
    <property type="protein sequence ID" value="KMM38565.1"/>
    <property type="molecule type" value="Genomic_DNA"/>
</dbReference>
<protein>
    <submittedName>
        <fullName evidence="1">Uncharacterized protein</fullName>
    </submittedName>
</protein>
<accession>A0A0J6CZP2</accession>
<dbReference type="SUPFAM" id="SSF101262">
    <property type="entry name" value="Methenyltetrahydrofolate cyclohydrolase-like"/>
    <property type="match status" value="1"/>
</dbReference>
<keyword evidence="2" id="KW-1185">Reference proteome</keyword>
<dbReference type="RefSeq" id="WP_048309681.1">
    <property type="nucleotide sequence ID" value="NZ_CP119526.1"/>
</dbReference>
<gene>
    <name evidence="1" type="ORF">AB986_04585</name>
</gene>
<dbReference type="Proteomes" id="UP000035996">
    <property type="component" value="Unassembled WGS sequence"/>
</dbReference>
<dbReference type="GO" id="GO:0003824">
    <property type="term" value="F:catalytic activity"/>
    <property type="evidence" value="ECO:0007669"/>
    <property type="project" value="InterPro"/>
</dbReference>
<organism evidence="1 2">
    <name type="scientific">Guptibacillus hwajinpoensis</name>
    <dbReference type="NCBI Taxonomy" id="208199"/>
    <lineage>
        <taxon>Bacteria</taxon>
        <taxon>Bacillati</taxon>
        <taxon>Bacillota</taxon>
        <taxon>Bacilli</taxon>
        <taxon>Bacillales</taxon>
        <taxon>Guptibacillaceae</taxon>
        <taxon>Guptibacillus</taxon>
    </lineage>
</organism>
<evidence type="ECO:0000313" key="1">
    <source>
        <dbReference type="EMBL" id="KMM38565.1"/>
    </source>
</evidence>
<comment type="caution">
    <text evidence="1">The sequence shown here is derived from an EMBL/GenBank/DDBJ whole genome shotgun (WGS) entry which is preliminary data.</text>
</comment>
<name>A0A0J6CZP2_9BACL</name>
<proteinExistence type="predicted"/>
<dbReference type="InterPro" id="IPR036178">
    <property type="entry name" value="Formintransfe-cycloase-like_sf"/>
</dbReference>
<reference evidence="1" key="1">
    <citation type="submission" date="2015-06" db="EMBL/GenBank/DDBJ databases">
        <authorList>
            <person name="Liu B."/>
            <person name="Wang J."/>
            <person name="Zhu Y."/>
            <person name="Liu G."/>
            <person name="Chen Q."/>
            <person name="Zheng C."/>
            <person name="Che J."/>
            <person name="Ge C."/>
            <person name="Shi H."/>
            <person name="Pan Z."/>
            <person name="Liu X."/>
        </authorList>
    </citation>
    <scope>NUCLEOTIDE SEQUENCE [LARGE SCALE GENOMIC DNA]</scope>
    <source>
        <strain evidence="1">DSM 16346</strain>
    </source>
</reference>
<dbReference type="STRING" id="157733.AB986_04585"/>
<evidence type="ECO:0000313" key="2">
    <source>
        <dbReference type="Proteomes" id="UP000035996"/>
    </source>
</evidence>
<sequence length="162" mass="18214">MERQQKVGTEIYRMLEESGPPYGCGTAGIVGGFAARLAIMSLTISDIDHDLHDVPGTFFLLCDEDNQEFQSFLDGEEERSINDVPLQLLECSYRLLVALSSYENQIQDNVVVDYRMGMRMLNQVFLAAENILLSNGCSAEIRKDMLYYENKLSGTIPKSLQS</sequence>
<dbReference type="OrthoDB" id="2964317at2"/>